<accession>A0A0N0P455</accession>
<evidence type="ECO:0000259" key="5">
    <source>
        <dbReference type="SMART" id="SM00563"/>
    </source>
</evidence>
<dbReference type="Pfam" id="PF01553">
    <property type="entry name" value="Acyltransferase"/>
    <property type="match status" value="1"/>
</dbReference>
<reference evidence="6 7" key="1">
    <citation type="journal article" date="2015" name="PLoS Pathog.">
        <title>Leptomonas seymouri: Adaptations to the Dixenous Life Cycle Analyzed by Genome Sequencing, Transcriptome Profiling and Co-infection with Leishmania donovani.</title>
        <authorList>
            <person name="Kraeva N."/>
            <person name="Butenko A."/>
            <person name="Hlavacova J."/>
            <person name="Kostygov A."/>
            <person name="Myskova J."/>
            <person name="Grybchuk D."/>
            <person name="Lestinova T."/>
            <person name="Votypka J."/>
            <person name="Volf P."/>
            <person name="Opperdoes F."/>
            <person name="Flegontov P."/>
            <person name="Lukes J."/>
            <person name="Yurchenko V."/>
        </authorList>
    </citation>
    <scope>NUCLEOTIDE SEQUENCE [LARGE SCALE GENOMIC DNA]</scope>
    <source>
        <strain evidence="6 7">ATCC 30220</strain>
    </source>
</reference>
<proteinExistence type="predicted"/>
<dbReference type="CDD" id="cd07989">
    <property type="entry name" value="LPLAT_AGPAT-like"/>
    <property type="match status" value="1"/>
</dbReference>
<dbReference type="AlphaFoldDB" id="A0A0N0P455"/>
<dbReference type="GO" id="GO:0005783">
    <property type="term" value="C:endoplasmic reticulum"/>
    <property type="evidence" value="ECO:0007669"/>
    <property type="project" value="TreeGrafter"/>
</dbReference>
<keyword evidence="1 6" id="KW-0808">Transferase</keyword>
<dbReference type="Proteomes" id="UP000038009">
    <property type="component" value="Unassembled WGS sequence"/>
</dbReference>
<dbReference type="OMA" id="QFDANEH"/>
<dbReference type="InterPro" id="IPR002123">
    <property type="entry name" value="Plipid/glycerol_acylTrfase"/>
</dbReference>
<evidence type="ECO:0000313" key="7">
    <source>
        <dbReference type="Proteomes" id="UP000038009"/>
    </source>
</evidence>
<keyword evidence="4" id="KW-0812">Transmembrane</keyword>
<dbReference type="VEuPathDB" id="TriTrypDB:Lsey_0259_0130"/>
<dbReference type="OrthoDB" id="431951at2759"/>
<dbReference type="PANTHER" id="PTHR10434">
    <property type="entry name" value="1-ACYL-SN-GLYCEROL-3-PHOSPHATE ACYLTRANSFERASE"/>
    <property type="match status" value="1"/>
</dbReference>
<feature type="transmembrane region" description="Helical" evidence="4">
    <location>
        <begin position="52"/>
        <end position="72"/>
    </location>
</feature>
<keyword evidence="3" id="KW-0175">Coiled coil</keyword>
<evidence type="ECO:0000313" key="6">
    <source>
        <dbReference type="EMBL" id="KPI84437.1"/>
    </source>
</evidence>
<dbReference type="SUPFAM" id="SSF69593">
    <property type="entry name" value="Glycerol-3-phosphate (1)-acyltransferase"/>
    <property type="match status" value="1"/>
</dbReference>
<dbReference type="PANTHER" id="PTHR10434:SF48">
    <property type="entry name" value="PUTATIVE-RELATED"/>
    <property type="match status" value="1"/>
</dbReference>
<feature type="coiled-coil region" evidence="3">
    <location>
        <begin position="290"/>
        <end position="317"/>
    </location>
</feature>
<gene>
    <name evidence="6" type="ORF">ABL78_6519</name>
</gene>
<evidence type="ECO:0000256" key="3">
    <source>
        <dbReference type="SAM" id="Coils"/>
    </source>
</evidence>
<dbReference type="GO" id="GO:0006654">
    <property type="term" value="P:phosphatidic acid biosynthetic process"/>
    <property type="evidence" value="ECO:0007669"/>
    <property type="project" value="TreeGrafter"/>
</dbReference>
<dbReference type="EMBL" id="LJSK01000259">
    <property type="protein sequence ID" value="KPI84437.1"/>
    <property type="molecule type" value="Genomic_DNA"/>
</dbReference>
<feature type="transmembrane region" description="Helical" evidence="4">
    <location>
        <begin position="20"/>
        <end position="40"/>
    </location>
</feature>
<keyword evidence="7" id="KW-1185">Reference proteome</keyword>
<keyword evidence="4" id="KW-0472">Membrane</keyword>
<feature type="domain" description="Phospholipid/glycerol acyltransferase" evidence="5">
    <location>
        <begin position="132"/>
        <end position="260"/>
    </location>
</feature>
<keyword evidence="2 6" id="KW-0012">Acyltransferase</keyword>
<sequence>MSATVSRLSSGVTAQLSQVSRTPGCGTALALTLGAGYLLLRYRLVPLWMMRKWFALSATAMVIPPCAMLYLTDSLRFLGIPRRWVQSLCLLIMTGAFRAVWWLNPQIRVTVTFDANAGGKPASWADMETRGIAMLMNHTSFWDAFEMIGVTPLSHLRHMRTLMKASLRRIPIFGGMFDRVGHFPVYFKSDGDGNFQVDKEKQAVVMKHVNWHLRQGGSIVVFPEGAVNKHPETLQTFRYGTFATIFEHRMPVYYMVSIGNEKTWPPQEAFGGMPADIRIRIGAFPIDFDKEDSKDVAKRLQQRMQQVRDEMAAEMAVEGSAPVRQSHIKLPATRTAAAAAA</sequence>
<evidence type="ECO:0000256" key="2">
    <source>
        <dbReference type="ARBA" id="ARBA00023315"/>
    </source>
</evidence>
<keyword evidence="4" id="KW-1133">Transmembrane helix</keyword>
<comment type="caution">
    <text evidence="6">The sequence shown here is derived from an EMBL/GenBank/DDBJ whole genome shotgun (WGS) entry which is preliminary data.</text>
</comment>
<protein>
    <submittedName>
        <fullName evidence="6">Acyltransferase-like protein copy 2</fullName>
    </submittedName>
</protein>
<dbReference type="GO" id="GO:0003841">
    <property type="term" value="F:1-acylglycerol-3-phosphate O-acyltransferase activity"/>
    <property type="evidence" value="ECO:0007669"/>
    <property type="project" value="TreeGrafter"/>
</dbReference>
<evidence type="ECO:0000256" key="1">
    <source>
        <dbReference type="ARBA" id="ARBA00022679"/>
    </source>
</evidence>
<name>A0A0N0P455_LEPSE</name>
<dbReference type="SMART" id="SM00563">
    <property type="entry name" value="PlsC"/>
    <property type="match status" value="1"/>
</dbReference>
<organism evidence="6 7">
    <name type="scientific">Leptomonas seymouri</name>
    <dbReference type="NCBI Taxonomy" id="5684"/>
    <lineage>
        <taxon>Eukaryota</taxon>
        <taxon>Discoba</taxon>
        <taxon>Euglenozoa</taxon>
        <taxon>Kinetoplastea</taxon>
        <taxon>Metakinetoplastina</taxon>
        <taxon>Trypanosomatida</taxon>
        <taxon>Trypanosomatidae</taxon>
        <taxon>Leishmaniinae</taxon>
        <taxon>Leptomonas</taxon>
    </lineage>
</organism>
<evidence type="ECO:0000256" key="4">
    <source>
        <dbReference type="SAM" id="Phobius"/>
    </source>
</evidence>